<dbReference type="KEGG" id="lcal:ATTO_13650"/>
<keyword evidence="6" id="KW-0812">Transmembrane</keyword>
<feature type="region of interest" description="Disordered" evidence="5">
    <location>
        <begin position="1932"/>
        <end position="1975"/>
    </location>
</feature>
<feature type="compositionally biased region" description="Low complexity" evidence="5">
    <location>
        <begin position="1321"/>
        <end position="1331"/>
    </location>
</feature>
<dbReference type="InterPro" id="IPR019931">
    <property type="entry name" value="LPXTG_anchor"/>
</dbReference>
<feature type="compositionally biased region" description="Basic and acidic residues" evidence="5">
    <location>
        <begin position="1339"/>
        <end position="1348"/>
    </location>
</feature>
<feature type="compositionally biased region" description="Basic and acidic residues" evidence="5">
    <location>
        <begin position="1309"/>
        <end position="1320"/>
    </location>
</feature>
<dbReference type="NCBIfam" id="TIGR04226">
    <property type="entry name" value="RrgB_K2N_iso_D2"/>
    <property type="match status" value="1"/>
</dbReference>
<keyword evidence="6" id="KW-0472">Membrane</keyword>
<evidence type="ECO:0000256" key="6">
    <source>
        <dbReference type="SAM" id="Phobius"/>
    </source>
</evidence>
<dbReference type="InterPro" id="IPR047589">
    <property type="entry name" value="DUF11_rpt"/>
</dbReference>
<feature type="signal peptide" evidence="7">
    <location>
        <begin position="1"/>
        <end position="34"/>
    </location>
</feature>
<evidence type="ECO:0000313" key="10">
    <source>
        <dbReference type="Proteomes" id="UP001431186"/>
    </source>
</evidence>
<dbReference type="PROSITE" id="PS50847">
    <property type="entry name" value="GRAM_POS_ANCHORING"/>
    <property type="match status" value="1"/>
</dbReference>
<organism evidence="9 10">
    <name type="scientific">Leptogranulimonas caecicola</name>
    <dbReference type="NCBI Taxonomy" id="2894156"/>
    <lineage>
        <taxon>Bacteria</taxon>
        <taxon>Bacillati</taxon>
        <taxon>Actinomycetota</taxon>
        <taxon>Coriobacteriia</taxon>
        <taxon>Coriobacteriales</taxon>
        <taxon>Kribbibacteriaceae</taxon>
        <taxon>Leptogranulimonas</taxon>
    </lineage>
</organism>
<dbReference type="NCBIfam" id="TIGR01451">
    <property type="entry name" value="B_ant_repeat"/>
    <property type="match status" value="2"/>
</dbReference>
<feature type="compositionally biased region" description="Low complexity" evidence="5">
    <location>
        <begin position="1370"/>
        <end position="1382"/>
    </location>
</feature>
<feature type="compositionally biased region" description="Basic and acidic residues" evidence="5">
    <location>
        <begin position="1415"/>
        <end position="1456"/>
    </location>
</feature>
<name>A0AAU9C5H4_9ACTN</name>
<feature type="chain" id="PRO_5043471018" description="Gram-positive cocci surface proteins LPxTG domain-containing protein" evidence="7">
    <location>
        <begin position="35"/>
        <end position="2188"/>
    </location>
</feature>
<feature type="compositionally biased region" description="Basic and acidic residues" evidence="5">
    <location>
        <begin position="1485"/>
        <end position="1503"/>
    </location>
</feature>
<keyword evidence="10" id="KW-1185">Reference proteome</keyword>
<feature type="compositionally biased region" description="Basic and acidic residues" evidence="5">
    <location>
        <begin position="1697"/>
        <end position="1708"/>
    </location>
</feature>
<keyword evidence="6" id="KW-1133">Transmembrane helix</keyword>
<feature type="compositionally biased region" description="Basic and acidic residues" evidence="5">
    <location>
        <begin position="1655"/>
        <end position="1679"/>
    </location>
</feature>
<keyword evidence="2" id="KW-0964">Secreted</keyword>
<evidence type="ECO:0000256" key="7">
    <source>
        <dbReference type="SAM" id="SignalP"/>
    </source>
</evidence>
<dbReference type="PANTHER" id="PTHR24216:SF65">
    <property type="entry name" value="PAXILLIN-LIKE PROTEIN 1"/>
    <property type="match status" value="1"/>
</dbReference>
<accession>A0AAU9C5H4</accession>
<evidence type="ECO:0000259" key="8">
    <source>
        <dbReference type="PROSITE" id="PS50847"/>
    </source>
</evidence>
<protein>
    <recommendedName>
        <fullName evidence="8">Gram-positive cocci surface proteins LPxTG domain-containing protein</fullName>
    </recommendedName>
</protein>
<dbReference type="RefSeq" id="WP_265591476.1">
    <property type="nucleotide sequence ID" value="NZ_AP025285.1"/>
</dbReference>
<keyword evidence="1" id="KW-0134">Cell wall</keyword>
<evidence type="ECO:0000256" key="4">
    <source>
        <dbReference type="ARBA" id="ARBA00023088"/>
    </source>
</evidence>
<dbReference type="EMBL" id="AP025285">
    <property type="protein sequence ID" value="BDC91493.1"/>
    <property type="molecule type" value="Genomic_DNA"/>
</dbReference>
<reference evidence="9" key="1">
    <citation type="submission" date="2021-11" db="EMBL/GenBank/DDBJ databases">
        <title>Complete genome sequence of Atopobiaceae bacterium TOC12.</title>
        <authorList>
            <person name="Morinaga K."/>
            <person name="Kusada H."/>
            <person name="Tamaki H."/>
        </authorList>
    </citation>
    <scope>NUCLEOTIDE SEQUENCE</scope>
    <source>
        <strain evidence="9">TOC12</strain>
    </source>
</reference>
<feature type="compositionally biased region" description="Low complexity" evidence="5">
    <location>
        <begin position="58"/>
        <end position="70"/>
    </location>
</feature>
<feature type="region of interest" description="Disordered" evidence="5">
    <location>
        <begin position="1638"/>
        <end position="1709"/>
    </location>
</feature>
<dbReference type="InterPro" id="IPR026466">
    <property type="entry name" value="Fim_isopep_form_D2_dom"/>
</dbReference>
<dbReference type="NCBIfam" id="TIGR01167">
    <property type="entry name" value="LPXTG_anchor"/>
    <property type="match status" value="1"/>
</dbReference>
<keyword evidence="3 7" id="KW-0732">Signal</keyword>
<evidence type="ECO:0000256" key="2">
    <source>
        <dbReference type="ARBA" id="ARBA00022525"/>
    </source>
</evidence>
<feature type="region of interest" description="Disordered" evidence="5">
    <location>
        <begin position="2086"/>
        <end position="2109"/>
    </location>
</feature>
<gene>
    <name evidence="9" type="ORF">ATTO_13650</name>
</gene>
<feature type="region of interest" description="Disordered" evidence="5">
    <location>
        <begin position="58"/>
        <end position="97"/>
    </location>
</feature>
<keyword evidence="4" id="KW-0572">Peptidoglycan-anchor</keyword>
<feature type="domain" description="Gram-positive cocci surface proteins LPxTG" evidence="8">
    <location>
        <begin position="2153"/>
        <end position="2188"/>
    </location>
</feature>
<dbReference type="Gene3D" id="2.60.40.740">
    <property type="match status" value="2"/>
</dbReference>
<feature type="region of interest" description="Disordered" evidence="5">
    <location>
        <begin position="945"/>
        <end position="980"/>
    </location>
</feature>
<proteinExistence type="predicted"/>
<feature type="compositionally biased region" description="Pro residues" evidence="5">
    <location>
        <begin position="1359"/>
        <end position="1369"/>
    </location>
</feature>
<evidence type="ECO:0000313" key="9">
    <source>
        <dbReference type="EMBL" id="BDC91493.1"/>
    </source>
</evidence>
<dbReference type="Proteomes" id="UP001431186">
    <property type="component" value="Chromosome"/>
</dbReference>
<sequence length="2188" mass="231158">MNVSMIKKRIFAFALTFLLATQMFAPGAAMQVLADELGAPSLDSVALATSESEAALLAPEASADPAPSEEAAPEESQPEAPDALPAEKDAPSSQEAAPVAAVSVELVTPSVNDTADVVLKKAAAAAGVETDYGGLTVSGGTAGTDYALETVAYTRIGRGSNEDLQYQDGRRFPTGSTNTQNISMLVIKQNGTYTIRNTAGAGTAVSTGIRVAPGVHANIVFAGVNIKSKFPMDIATNSHVSGNGTSEVSEADVANKTTVHITLADGTANTLYNSNFATKDTGSNDTSAAQFPGLRCGEGSVLVIDDAVTNVDTSGNPITPEQGMIPAGVSYVSKEGTVKTSTGKGSDLASSLSNLESANPGSLAVYSGVRSAAIGGGPIENSGDMTFNGGNIRAYAQDPGAIGGNPSGNGSGCGIGGGHAGGGTATTFNGGTVDASASYHGAAIGGGCTYTGGMSRHTTTYPLRDALISRTANHTIAGDITINGGYIKAQGYFHSNAFGQGCGGTNTGHTILITGGTLEPGFGGNPSFLEIGGNQGYVVITGGSVKCTPGRFQGNDNDGLAYGDLEHKTKVSMMTVNVAPKIESMASEAGVTPNLNAHLESWELLLDKFPTTPPYGAPASFLQGKLYLWLPAGTNRDHQIDANFHYYVGDKLLSSNTTLPSGSSGSGDTVAKEWEHFTLDETFIKQNWSKYYDGEALTPVDVQANPIRVENPAGGSLNDNGAIKYNFQQVNEDGEALSAAVTGSHTPSDAGLYEIEVRSDQYHNNTTFAQTYWGHSATGQAVIYPVCSATTAEVKQGVTLTYTDQDGNQQSKTYTAPTWAQDDNAGNFNAATNNHLVVPVDITSGLLPDGSGAMSSAKCKAPTGRLQLYIDGRKVSEAHGGVIELTRQDMEDAKTANQWIEKDDAGREHSMAYFNLTRSQLEAFGLADKSGQGNEHTVLVEYTSAKEGAAPRDTQEDEPAGPSDLKKDGPGEPFTPAHNDSAYVNYYESDTGESVVQIDLAVPDFKLFNEDGTGYVPNGEGLEDSQQTANDAKLKLDETHERDRALAEGEDESKRNIRDDIEVKSFRDEVDDDGNVTVHHDDWFPLYVQTNSIGDIEFTSSNPTVISIEPNGYTTDRTYVENKTDYGVAAKAKVLSAGKTTITATLKGTGAFSGATKSFDVYVFPDLAKKPELSITQTTYDTTREDGTIRPGDVLRTVVKVTNTTPDSACIDPVVTISVPADAIFKKLVAVDPLGNEIDLTDQVKDKIKDGVVTVDSLTTIFGEETYTLKMDVEVKTSVVDSANPDRTPQLTSESSAKGIYGVNKDQFDWDNRLDKDGNPVDKVTAAADPTTPDPNPADPKDPVKEVEDILGGDLIDPTPDPDNPPTDPVKPGVPVDKVTPDSPLDDAKKPLPSDPSNPDADPKPDPDNPSPIKPGDRIVKIGDTDDPKTPEDIAKEVEEQIKKKREEDPEADHVDIPVVIERDDPDNPDGDPERIEVIVTVPIPKDDPSDDPAKDPDDRDDHDLVVVPTDPDPDQGDISITKTWSNATPGAEKRANQEIVQVGDQLLYTITLANSKVGSAYYGAKVADELPAGMEYIPGSIEVTTNLGAKLTQDDFTADYNAASRKLYIAVGHIYGGESAIATFKVKVTSERLNYNEPQTLPNVARAFGTKPTDTVKDPEPDPDDPDHTPELPKEIKIPDGTPGPFGDENPPADDPADKDRDPEKPADITLVYTVKVKKVADDAEKTAVSRDELLATLRDLAKADGHDLSAKPDTLHFHAKESELKQAAADASDLAGEVTGDESTALTATGESTLTTTFVRPSGAKVTAVLHHIVWDEEGGEPEDKPDAFSADIQVSENISKGTITQEQLFERALNLAQSKGGLNIPVGMKRQNFKLMRQSADGQWVEVGADEPIDLSQVGTYKFEANYEREASDGVRAMAGPLSLTYGLFKSGPQSESGPGTSGPVAPSDPDPAKVQVSKESANTTPHEDGQVHVGDLLAYEITVTNEDDPSTCCYDLVISDELPEGLEVVSGSLKMILPGGAEKEVQDTVYDPFSHSLSVYGGYLKGGETIKLRFDAQVTEEAEGKDIGNHAVASYVNPSDSTTATIFGTEPRPEPGEPAKTSDFANSLSTDPTPAAYPNDATGPVLPAEAPVDAANTLKPAPALLRRILPKTGDSASAAGWLGALAAAAVGATALVWRKRRHEA</sequence>
<dbReference type="PANTHER" id="PTHR24216">
    <property type="entry name" value="PAXILLIN-RELATED"/>
    <property type="match status" value="1"/>
</dbReference>
<evidence type="ECO:0000256" key="5">
    <source>
        <dbReference type="SAM" id="MobiDB-lite"/>
    </source>
</evidence>
<evidence type="ECO:0000256" key="3">
    <source>
        <dbReference type="ARBA" id="ARBA00022729"/>
    </source>
</evidence>
<evidence type="ECO:0000256" key="1">
    <source>
        <dbReference type="ARBA" id="ARBA00022512"/>
    </source>
</evidence>
<feature type="region of interest" description="Disordered" evidence="5">
    <location>
        <begin position="1309"/>
        <end position="1503"/>
    </location>
</feature>
<feature type="transmembrane region" description="Helical" evidence="6">
    <location>
        <begin position="2162"/>
        <end position="2181"/>
    </location>
</feature>